<keyword evidence="3" id="KW-1185">Reference proteome</keyword>
<dbReference type="InterPro" id="IPR029432">
    <property type="entry name" value="Gp28/Gp37-like_dom"/>
</dbReference>
<proteinExistence type="predicted"/>
<dbReference type="Pfam" id="PF14594">
    <property type="entry name" value="Sipho_Gp37"/>
    <property type="match status" value="1"/>
</dbReference>
<reference evidence="2 3" key="1">
    <citation type="submission" date="2017-10" db="EMBL/GenBank/DDBJ databases">
        <title>Complete nucleotide sequences and annotations of phi673 and phi674, two new lytic phages of Corynebacterium glutamicum ATCC 13032.</title>
        <authorList>
            <person name="Yomantas Y.A.V."/>
            <person name="Abalakina E.G."/>
            <person name="Lobanova J.S."/>
            <person name="Mamontov V.A."/>
            <person name="Stoynova N.V."/>
            <person name="Mashko S.V."/>
        </authorList>
    </citation>
    <scope>NUCLEOTIDE SEQUENCE [LARGE SCALE GENOMIC DNA]</scope>
</reference>
<organism evidence="2 3">
    <name type="scientific">Corynebacterium phage phi673</name>
    <dbReference type="NCBI Taxonomy" id="2052821"/>
    <lineage>
        <taxon>Viruses</taxon>
        <taxon>Duplodnaviria</taxon>
        <taxon>Heunggongvirae</taxon>
        <taxon>Uroviricota</taxon>
        <taxon>Caudoviricetes</taxon>
        <taxon>Ikedavirus</taxon>
        <taxon>Ikedavirus phi673</taxon>
    </lineage>
</organism>
<dbReference type="OrthoDB" id="1419at10239"/>
<gene>
    <name evidence="2" type="ORF">phi673_gp16</name>
</gene>
<evidence type="ECO:0000313" key="2">
    <source>
        <dbReference type="EMBL" id="ATW62878.1"/>
    </source>
</evidence>
<protein>
    <submittedName>
        <fullName evidence="2">Putative tail protein</fullName>
    </submittedName>
</protein>
<dbReference type="Proteomes" id="UP000241893">
    <property type="component" value="Segment"/>
</dbReference>
<evidence type="ECO:0000313" key="3">
    <source>
        <dbReference type="Proteomes" id="UP000241893"/>
    </source>
</evidence>
<evidence type="ECO:0000259" key="1">
    <source>
        <dbReference type="Pfam" id="PF14594"/>
    </source>
</evidence>
<accession>A0A2H4PIS4</accession>
<sequence>MVNWKSTRDIAHTLGDGWGFWVMDKSLSEPVADLHGLTEITIPEKVNATSVLKFVLPPDHPAVDTFLPISDLDVNDPELTFDKLVHESQFIITEGPGGESERLFWRVKRITQRMTGVKHGDWEYSPVTVEAESIYKYTEHITCRSNPTSPLWIQTPYRDYRAGQALQVLKQYAFVNLMRDFQPGAISGWDLWSTANWSNVRPNLWAAMVNPVHSPHVTVGTVLDARFDAAADLFSSTLEAAGLMMTVSLWLEGDTQPAPSHVTLSRPTIWIDIVPRSFDTSTSGGLLDVLRGLVRSFDKDNNSPRIGLGTIPATWNGDLPWLVWRPQSMAGAALDFTVVKSDISHVTVGGRSPEVINKLVGAGTKSLFQGLAAALAAAFSPFAPLIIAAGSFLGDLSGQALQDSLFAWSEFEDSVRREAHGEYRYRDQVGSGDGWSLSAWQQGFQMLAQGAGMVSATFTVGEETPFTWGRDYRVGDQQGVEVHGLIFATYVSECVNTWSTERGWKQSVTLGDPRARESLVENYKRTTSTLKKAIERGKSTIL</sequence>
<feature type="domain" description="Gp28/Gp37-like" evidence="1">
    <location>
        <begin position="34"/>
        <end position="512"/>
    </location>
</feature>
<name>A0A2H4PIS4_9CAUD</name>
<dbReference type="EMBL" id="MG324353">
    <property type="protein sequence ID" value="ATW62878.1"/>
    <property type="molecule type" value="Genomic_DNA"/>
</dbReference>